<dbReference type="Gene3D" id="1.10.1660.10">
    <property type="match status" value="1"/>
</dbReference>
<organism evidence="2">
    <name type="scientific">viral metagenome</name>
    <dbReference type="NCBI Taxonomy" id="1070528"/>
    <lineage>
        <taxon>unclassified sequences</taxon>
        <taxon>metagenomes</taxon>
        <taxon>organismal metagenomes</taxon>
    </lineage>
</organism>
<dbReference type="Pfam" id="PF12728">
    <property type="entry name" value="HTH_17"/>
    <property type="match status" value="1"/>
</dbReference>
<dbReference type="InterPro" id="IPR010093">
    <property type="entry name" value="SinI_DNA-bd"/>
</dbReference>
<name>A0A6M3JKV8_9ZZZZ</name>
<gene>
    <name evidence="2" type="ORF">MM415A03722_0005</name>
    <name evidence="3" type="ORF">MM415B04184_0005</name>
</gene>
<protein>
    <submittedName>
        <fullName evidence="2">Putative DNA binding, helix-turn-helix domain containing protein</fullName>
    </submittedName>
</protein>
<dbReference type="InterPro" id="IPR041657">
    <property type="entry name" value="HTH_17"/>
</dbReference>
<sequence>MRKKLKALTTEGTETVTLPQKVLLRVSEVAQYFDVTDRTVHLWIEHGYLEIEMTPGGQKRVTKDSVDKCRFKNVRAN</sequence>
<reference evidence="2" key="1">
    <citation type="submission" date="2020-03" db="EMBL/GenBank/DDBJ databases">
        <title>The deep terrestrial virosphere.</title>
        <authorList>
            <person name="Holmfeldt K."/>
            <person name="Nilsson E."/>
            <person name="Simone D."/>
            <person name="Lopez-Fernandez M."/>
            <person name="Wu X."/>
            <person name="de Brujin I."/>
            <person name="Lundin D."/>
            <person name="Andersson A."/>
            <person name="Bertilsson S."/>
            <person name="Dopson M."/>
        </authorList>
    </citation>
    <scope>NUCLEOTIDE SEQUENCE</scope>
    <source>
        <strain evidence="2">MM415A03722</strain>
        <strain evidence="3">MM415B04184</strain>
    </source>
</reference>
<proteinExistence type="predicted"/>
<dbReference type="NCBIfam" id="TIGR01764">
    <property type="entry name" value="excise"/>
    <property type="match status" value="1"/>
</dbReference>
<evidence type="ECO:0000313" key="3">
    <source>
        <dbReference type="EMBL" id="QJA93562.1"/>
    </source>
</evidence>
<feature type="domain" description="Helix-turn-helix" evidence="1">
    <location>
        <begin position="23"/>
        <end position="67"/>
    </location>
</feature>
<dbReference type="EMBL" id="MT143159">
    <property type="protein sequence ID" value="QJA93562.1"/>
    <property type="molecule type" value="Genomic_DNA"/>
</dbReference>
<accession>A0A6M3JKV8</accession>
<evidence type="ECO:0000259" key="1">
    <source>
        <dbReference type="Pfam" id="PF12728"/>
    </source>
</evidence>
<dbReference type="SUPFAM" id="SSF46955">
    <property type="entry name" value="Putative DNA-binding domain"/>
    <property type="match status" value="1"/>
</dbReference>
<dbReference type="EMBL" id="MT141794">
    <property type="protein sequence ID" value="QJA70456.1"/>
    <property type="molecule type" value="Genomic_DNA"/>
</dbReference>
<evidence type="ECO:0000313" key="2">
    <source>
        <dbReference type="EMBL" id="QJA70456.1"/>
    </source>
</evidence>
<dbReference type="InterPro" id="IPR009061">
    <property type="entry name" value="DNA-bd_dom_put_sf"/>
</dbReference>
<dbReference type="AlphaFoldDB" id="A0A6M3JKV8"/>
<dbReference type="GO" id="GO:0003677">
    <property type="term" value="F:DNA binding"/>
    <property type="evidence" value="ECO:0007669"/>
    <property type="project" value="InterPro"/>
</dbReference>